<evidence type="ECO:0000313" key="6">
    <source>
        <dbReference type="EMBL" id="SMH29476.1"/>
    </source>
</evidence>
<dbReference type="AlphaFoldDB" id="A0A1X7MX40"/>
<dbReference type="SUPFAM" id="SSF46785">
    <property type="entry name" value="Winged helix' DNA-binding domain"/>
    <property type="match status" value="1"/>
</dbReference>
<reference evidence="6 7" key="1">
    <citation type="submission" date="2017-04" db="EMBL/GenBank/DDBJ databases">
        <authorList>
            <person name="Afonso C.L."/>
            <person name="Miller P.J."/>
            <person name="Scott M.A."/>
            <person name="Spackman E."/>
            <person name="Goraichik I."/>
            <person name="Dimitrov K.M."/>
            <person name="Suarez D.L."/>
            <person name="Swayne D.E."/>
        </authorList>
    </citation>
    <scope>NUCLEOTIDE SEQUENCE [LARGE SCALE GENOMIC DNA]</scope>
    <source>
        <strain evidence="6 7">B5P</strain>
    </source>
</reference>
<protein>
    <submittedName>
        <fullName evidence="6">Transcriptional regulator, IclR family</fullName>
    </submittedName>
</protein>
<evidence type="ECO:0000259" key="5">
    <source>
        <dbReference type="PROSITE" id="PS51078"/>
    </source>
</evidence>
<dbReference type="InterPro" id="IPR036390">
    <property type="entry name" value="WH_DNA-bd_sf"/>
</dbReference>
<dbReference type="RefSeq" id="WP_085463050.1">
    <property type="nucleotide sequence ID" value="NZ_FXBL01000004.1"/>
</dbReference>
<keyword evidence="3" id="KW-0804">Transcription</keyword>
<dbReference type="SUPFAM" id="SSF55781">
    <property type="entry name" value="GAF domain-like"/>
    <property type="match status" value="1"/>
</dbReference>
<keyword evidence="7" id="KW-1185">Reference proteome</keyword>
<name>A0A1X7MX40_9HYPH</name>
<dbReference type="Pfam" id="PF09339">
    <property type="entry name" value="HTH_IclR"/>
    <property type="match status" value="1"/>
</dbReference>
<dbReference type="SMART" id="SM00346">
    <property type="entry name" value="HTH_ICLR"/>
    <property type="match status" value="1"/>
</dbReference>
<evidence type="ECO:0000259" key="4">
    <source>
        <dbReference type="PROSITE" id="PS51077"/>
    </source>
</evidence>
<gene>
    <name evidence="6" type="ORF">SAMN02982922_0898</name>
</gene>
<organism evidence="6 7">
    <name type="scientific">Mesorhizobium australicum</name>
    <dbReference type="NCBI Taxonomy" id="536018"/>
    <lineage>
        <taxon>Bacteria</taxon>
        <taxon>Pseudomonadati</taxon>
        <taxon>Pseudomonadota</taxon>
        <taxon>Alphaproteobacteria</taxon>
        <taxon>Hyphomicrobiales</taxon>
        <taxon>Phyllobacteriaceae</taxon>
        <taxon>Mesorhizobium</taxon>
    </lineage>
</organism>
<dbReference type="OrthoDB" id="6057486at2"/>
<dbReference type="PANTHER" id="PTHR30136">
    <property type="entry name" value="HELIX-TURN-HELIX TRANSCRIPTIONAL REGULATOR, ICLR FAMILY"/>
    <property type="match status" value="1"/>
</dbReference>
<dbReference type="InterPro" id="IPR050707">
    <property type="entry name" value="HTH_MetabolicPath_Reg"/>
</dbReference>
<feature type="domain" description="IclR-ED" evidence="5">
    <location>
        <begin position="74"/>
        <end position="257"/>
    </location>
</feature>
<sequence>MTLSPKPTGNSQSLQRGLEILLILDQAAAPVGIREIARQLELSATIVQRLINTLAHNHFVTQDPETRRYSIGYRALGLGWSLTKKDRLISVAKPELDMLATKHLLNGYLGIQRGLRAVYILSAQSEGPIVIRSVPGSETYLHSTALGKVLLAGLADDEVERLLRSERLEQVTPKTCTDPKVLLKQIQEVRDQGYAVITGENISGVVSVGAPIRDASERTVAALSTAFAEWASPEFDVAGITILVRESATRISRMLGSRSA</sequence>
<dbReference type="GO" id="GO:0003677">
    <property type="term" value="F:DNA binding"/>
    <property type="evidence" value="ECO:0007669"/>
    <property type="project" value="UniProtKB-KW"/>
</dbReference>
<dbReference type="Gene3D" id="1.10.10.10">
    <property type="entry name" value="Winged helix-like DNA-binding domain superfamily/Winged helix DNA-binding domain"/>
    <property type="match status" value="1"/>
</dbReference>
<dbReference type="Pfam" id="PF01614">
    <property type="entry name" value="IclR_C"/>
    <property type="match status" value="1"/>
</dbReference>
<dbReference type="EMBL" id="FXBL01000004">
    <property type="protein sequence ID" value="SMH29476.1"/>
    <property type="molecule type" value="Genomic_DNA"/>
</dbReference>
<dbReference type="GO" id="GO:0003700">
    <property type="term" value="F:DNA-binding transcription factor activity"/>
    <property type="evidence" value="ECO:0007669"/>
    <property type="project" value="TreeGrafter"/>
</dbReference>
<dbReference type="InterPro" id="IPR005471">
    <property type="entry name" value="Tscrpt_reg_IclR_N"/>
</dbReference>
<evidence type="ECO:0000313" key="7">
    <source>
        <dbReference type="Proteomes" id="UP000193083"/>
    </source>
</evidence>
<dbReference type="PANTHER" id="PTHR30136:SF24">
    <property type="entry name" value="HTH-TYPE TRANSCRIPTIONAL REPRESSOR ALLR"/>
    <property type="match status" value="1"/>
</dbReference>
<dbReference type="GO" id="GO:0045892">
    <property type="term" value="P:negative regulation of DNA-templated transcription"/>
    <property type="evidence" value="ECO:0007669"/>
    <property type="project" value="TreeGrafter"/>
</dbReference>
<keyword evidence="1" id="KW-0805">Transcription regulation</keyword>
<evidence type="ECO:0000256" key="1">
    <source>
        <dbReference type="ARBA" id="ARBA00023015"/>
    </source>
</evidence>
<evidence type="ECO:0000256" key="2">
    <source>
        <dbReference type="ARBA" id="ARBA00023125"/>
    </source>
</evidence>
<dbReference type="Gene3D" id="3.30.450.40">
    <property type="match status" value="1"/>
</dbReference>
<keyword evidence="2" id="KW-0238">DNA-binding</keyword>
<dbReference type="InterPro" id="IPR029016">
    <property type="entry name" value="GAF-like_dom_sf"/>
</dbReference>
<dbReference type="InterPro" id="IPR036388">
    <property type="entry name" value="WH-like_DNA-bd_sf"/>
</dbReference>
<evidence type="ECO:0000256" key="3">
    <source>
        <dbReference type="ARBA" id="ARBA00023163"/>
    </source>
</evidence>
<accession>A0A1X7MX40</accession>
<dbReference type="Proteomes" id="UP000193083">
    <property type="component" value="Unassembled WGS sequence"/>
</dbReference>
<proteinExistence type="predicted"/>
<dbReference type="InterPro" id="IPR014757">
    <property type="entry name" value="Tscrpt_reg_IclR_C"/>
</dbReference>
<dbReference type="PROSITE" id="PS51077">
    <property type="entry name" value="HTH_ICLR"/>
    <property type="match status" value="1"/>
</dbReference>
<dbReference type="PROSITE" id="PS51078">
    <property type="entry name" value="ICLR_ED"/>
    <property type="match status" value="1"/>
</dbReference>
<feature type="domain" description="HTH iclR-type" evidence="4">
    <location>
        <begin position="11"/>
        <end position="73"/>
    </location>
</feature>